<sequence length="703" mass="79902">MSSLQLPPEDIRTSKETYCDSHNIDPPPELIIIGIDFGMTYTGVAFSTLNCPEPHVIKSWPCPPPTRVANKVPTAIAYRAGRKWIRWGFNSPAPADTRRGMAVWDRFKLYLDPPFLEKLYAACDEENKDLVPTYDDVKMWFEDFLKELYDYIVIYITEFFKLEDWEQARVVYSFSVPTTWDHRIEVVKTFEDIIKKAGFGKSERHSVKIELTEAEAAAVYTATSWQDHIAVDTASRSSKEVAGVREGNILMVCDAGGGTTDVSVLKVGAVNPFKDRDGKEEEIAALEQLDCVEGKAIGSVQIDEAFQTEAERRLRIALHENGDEPEDATSDRIKRAVDEMTKSLKGMSFQHFKTTFGTPQFLDYIKVRLPDFKNVSCPEVGVEGGRMTFTYNEIEEMFDDQIRGIFDLIQEQLERLEKIDQSHKVSHFVISGGLGSSKYVQDRIKKRFGPAPGGKGMAILVAKDPQLSVCKGLVIDHVHQTRFENSILSTTYSRASYGIVFNEPYSETQHSSRRSHKVSIDGKEYALNQIRWLVRAGEPIKRDKPIQKTFYRIVDPKAQDTILCKDTIVCSRARASHLPNNVNEENVELALHIKSKLDLHTLRRKDYVERRGKVKFLGLRAKVYWEIEHTILVHAGPTNLRFEIRVGEKVIGETPPVPIMWTQMREARQDSVVNGEDMEDADYQLFELTAGDPPFALISPMTM</sequence>
<keyword evidence="2" id="KW-1185">Reference proteome</keyword>
<reference evidence="1 2" key="1">
    <citation type="journal article" date="2016" name="Nat. Commun.">
        <title>Ectomycorrhizal ecology is imprinted in the genome of the dominant symbiotic fungus Cenococcum geophilum.</title>
        <authorList>
            <consortium name="DOE Joint Genome Institute"/>
            <person name="Peter M."/>
            <person name="Kohler A."/>
            <person name="Ohm R.A."/>
            <person name="Kuo A."/>
            <person name="Krutzmann J."/>
            <person name="Morin E."/>
            <person name="Arend M."/>
            <person name="Barry K.W."/>
            <person name="Binder M."/>
            <person name="Choi C."/>
            <person name="Clum A."/>
            <person name="Copeland A."/>
            <person name="Grisel N."/>
            <person name="Haridas S."/>
            <person name="Kipfer T."/>
            <person name="LaButti K."/>
            <person name="Lindquist E."/>
            <person name="Lipzen A."/>
            <person name="Maire R."/>
            <person name="Meier B."/>
            <person name="Mihaltcheva S."/>
            <person name="Molinier V."/>
            <person name="Murat C."/>
            <person name="Poggeler S."/>
            <person name="Quandt C.A."/>
            <person name="Sperisen C."/>
            <person name="Tritt A."/>
            <person name="Tisserant E."/>
            <person name="Crous P.W."/>
            <person name="Henrissat B."/>
            <person name="Nehls U."/>
            <person name="Egli S."/>
            <person name="Spatafora J.W."/>
            <person name="Grigoriev I.V."/>
            <person name="Martin F.M."/>
        </authorList>
    </citation>
    <scope>NUCLEOTIDE SEQUENCE [LARGE SCALE GENOMIC DNA]</scope>
    <source>
        <strain evidence="1 2">CBS 207.34</strain>
    </source>
</reference>
<dbReference type="PANTHER" id="PTHR42749">
    <property type="entry name" value="CELL SHAPE-DETERMINING PROTEIN MREB"/>
    <property type="match status" value="1"/>
</dbReference>
<dbReference type="AlphaFoldDB" id="A0A8E2JN14"/>
<proteinExistence type="predicted"/>
<dbReference type="CDD" id="cd10170">
    <property type="entry name" value="ASKHA_NBD_HSP70"/>
    <property type="match status" value="1"/>
</dbReference>
<accession>A0A8E2JN14</accession>
<dbReference type="PANTHER" id="PTHR42749:SF1">
    <property type="entry name" value="CELL SHAPE-DETERMINING PROTEIN MREB"/>
    <property type="match status" value="1"/>
</dbReference>
<dbReference type="OrthoDB" id="2394218at2759"/>
<organism evidence="1 2">
    <name type="scientific">Glonium stellatum</name>
    <dbReference type="NCBI Taxonomy" id="574774"/>
    <lineage>
        <taxon>Eukaryota</taxon>
        <taxon>Fungi</taxon>
        <taxon>Dikarya</taxon>
        <taxon>Ascomycota</taxon>
        <taxon>Pezizomycotina</taxon>
        <taxon>Dothideomycetes</taxon>
        <taxon>Pleosporomycetidae</taxon>
        <taxon>Gloniales</taxon>
        <taxon>Gloniaceae</taxon>
        <taxon>Glonium</taxon>
    </lineage>
</organism>
<dbReference type="Gene3D" id="3.30.420.40">
    <property type="match status" value="2"/>
</dbReference>
<dbReference type="Proteomes" id="UP000250140">
    <property type="component" value="Unassembled WGS sequence"/>
</dbReference>
<dbReference type="InterPro" id="IPR043129">
    <property type="entry name" value="ATPase_NBD"/>
</dbReference>
<evidence type="ECO:0000313" key="2">
    <source>
        <dbReference type="Proteomes" id="UP000250140"/>
    </source>
</evidence>
<protein>
    <submittedName>
        <fullName evidence="1">Uncharacterized protein</fullName>
    </submittedName>
</protein>
<dbReference type="Gene3D" id="3.90.640.10">
    <property type="entry name" value="Actin, Chain A, domain 4"/>
    <property type="match status" value="1"/>
</dbReference>
<dbReference type="EMBL" id="KV750885">
    <property type="protein sequence ID" value="OCL02749.1"/>
    <property type="molecule type" value="Genomic_DNA"/>
</dbReference>
<dbReference type="SUPFAM" id="SSF53067">
    <property type="entry name" value="Actin-like ATPase domain"/>
    <property type="match status" value="2"/>
</dbReference>
<name>A0A8E2JN14_9PEZI</name>
<evidence type="ECO:0000313" key="1">
    <source>
        <dbReference type="EMBL" id="OCL02749.1"/>
    </source>
</evidence>
<gene>
    <name evidence="1" type="ORF">AOQ84DRAFT_443187</name>
</gene>